<evidence type="ECO:0000313" key="4">
    <source>
        <dbReference type="EMBL" id="AAD56205.1"/>
    </source>
</evidence>
<evidence type="ECO:0000256" key="2">
    <source>
        <dbReference type="ARBA" id="ARBA00022612"/>
    </source>
</evidence>
<evidence type="ECO:0000313" key="38">
    <source>
        <dbReference type="Proteomes" id="UP000105066"/>
    </source>
</evidence>
<dbReference type="Proteomes" id="UP000149898">
    <property type="component" value="Segment"/>
</dbReference>
<evidence type="ECO:0000313" key="21">
    <source>
        <dbReference type="EMBL" id="AFN02014.1"/>
    </source>
</evidence>
<dbReference type="Proteomes" id="UP000140289">
    <property type="component" value="Genome"/>
</dbReference>
<dbReference type="Proteomes" id="UP000115495">
    <property type="component" value="Segment"/>
</dbReference>
<dbReference type="Proteomes" id="UP000142565">
    <property type="component" value="Segment"/>
</dbReference>
<reference evidence="33" key="17">
    <citation type="journal article" date="2020" name="Vet. Microbiol.">
        <title>Glycoprotein-C-gene-deleted recombinant infectious laryngotracheitis virus expressing a genotype VII Newcastle disease virus fusion protein protects against virulent infectious laryngotracheitis virus and Newcastle disease virus.</title>
        <authorList>
            <person name="Wei X."/>
            <person name="Shao Y."/>
            <person name="Han Z."/>
            <person name="Sun J."/>
            <person name="Liu S."/>
        </authorList>
    </citation>
    <scope>NUCLEOTIDE SEQUENCE</scope>
    <source>
        <strain evidence="33">Ck/CH/LHLJ/120305</strain>
    </source>
</reference>
<evidence type="ECO:0000256" key="3">
    <source>
        <dbReference type="ARBA" id="ARBA00023219"/>
    </source>
</evidence>
<evidence type="ECO:0000313" key="15">
    <source>
        <dbReference type="EMBL" id="AFM36317.1"/>
    </source>
</evidence>
<dbReference type="GO" id="GO:0019073">
    <property type="term" value="P:viral DNA genome packaging"/>
    <property type="evidence" value="ECO:0007669"/>
    <property type="project" value="InterPro"/>
</dbReference>
<dbReference type="EMBL" id="JN542536">
    <property type="protein sequence ID" value="AFD36732.1"/>
    <property type="molecule type" value="Genomic_DNA"/>
</dbReference>
<evidence type="ECO:0000313" key="10">
    <source>
        <dbReference type="EMBL" id="AFD36495.1"/>
    </source>
</evidence>
<dbReference type="EMBL" id="JN580313">
    <property type="protein sequence ID" value="AFM36317.1"/>
    <property type="molecule type" value="Genomic_DNA"/>
</dbReference>
<evidence type="ECO:0000313" key="18">
    <source>
        <dbReference type="EMBL" id="AFM36552.1"/>
    </source>
</evidence>
<dbReference type="EMBL" id="JN580315">
    <property type="protein sequence ID" value="AFM36473.1"/>
    <property type="molecule type" value="Genomic_DNA"/>
</dbReference>
<dbReference type="EMBL" id="JN596963">
    <property type="protein sequence ID" value="AER28137.1"/>
    <property type="molecule type" value="Genomic_DNA"/>
</dbReference>
<evidence type="ECO:0000313" key="49">
    <source>
        <dbReference type="Proteomes" id="UP000167074"/>
    </source>
</evidence>
<evidence type="ECO:0000313" key="11">
    <source>
        <dbReference type="EMBL" id="AFD36574.1"/>
    </source>
</evidence>
<reference evidence="25" key="10">
    <citation type="submission" date="2012-08" db="EMBL/GenBank/DDBJ databases">
        <title>Molecular characterization of the Taiwan isolate of Dahlia common mosaic virus (DCMV-TW).</title>
        <authorList>
            <person name="Chao H."/>
            <person name="Chen Y."/>
        </authorList>
    </citation>
    <scope>NUCLEOTIDE SEQUENCE</scope>
    <source>
        <strain evidence="26">K317</strain>
        <strain evidence="25">WG</strain>
    </source>
</reference>
<keyword evidence="3" id="KW-0231">Viral genome packaging</keyword>
<evidence type="ECO:0000313" key="20">
    <source>
        <dbReference type="EMBL" id="AFN01935.1"/>
    </source>
</evidence>
<dbReference type="Proteomes" id="UP000113785">
    <property type="component" value="Segment"/>
</dbReference>
<evidence type="ECO:0000313" key="22">
    <source>
        <dbReference type="EMBL" id="AGC23064.1"/>
    </source>
</evidence>
<reference evidence="10" key="4">
    <citation type="submission" date="2011-08" db="EMBL/GenBank/DDBJ databases">
        <authorList>
            <person name="Spatz S."/>
        </authorList>
    </citation>
    <scope>NUCLEOTIDE SEQUENCE</scope>
    <source>
        <strain evidence="10">1874C5</strain>
        <strain evidence="13">63140/C/08/BR</strain>
        <strain evidence="12">81658</strain>
        <strain evidence="11">USDA reference</strain>
    </source>
</reference>
<dbReference type="Proteomes" id="UP000119799">
    <property type="component" value="Segment"/>
</dbReference>
<dbReference type="Proteomes" id="UP000156266">
    <property type="component" value="Segment"/>
</dbReference>
<evidence type="ECO:0000313" key="42">
    <source>
        <dbReference type="Proteomes" id="UP000124840"/>
    </source>
</evidence>
<dbReference type="EMBL" id="KP677885">
    <property type="protein sequence ID" value="AJR27817.1"/>
    <property type="molecule type" value="Genomic_DNA"/>
</dbReference>
<dbReference type="EMBL" id="JX458824">
    <property type="protein sequence ID" value="AGN48342.1"/>
    <property type="molecule type" value="Genomic_DNA"/>
</dbReference>
<proteinExistence type="inferred from homology"/>
<evidence type="ECO:0000313" key="7">
    <source>
        <dbReference type="EMBL" id="AER28137.1"/>
    </source>
</evidence>
<evidence type="ECO:0000313" key="23">
    <source>
        <dbReference type="EMBL" id="AGC23143.1"/>
    </source>
</evidence>
<evidence type="ECO:0000313" key="26">
    <source>
        <dbReference type="EMBL" id="AGN48342.1"/>
    </source>
</evidence>
<evidence type="ECO:0000313" key="51">
    <source>
        <dbReference type="Proteomes" id="UP000173990"/>
    </source>
</evidence>
<dbReference type="EMBL" id="JN542535">
    <property type="protein sequence ID" value="AFD36653.1"/>
    <property type="molecule type" value="Genomic_DNA"/>
</dbReference>
<evidence type="ECO:0000313" key="8">
    <source>
        <dbReference type="EMBL" id="AEW67777.1"/>
    </source>
</evidence>
<evidence type="ECO:0000313" key="19">
    <source>
        <dbReference type="EMBL" id="AFM36631.1"/>
    </source>
</evidence>
<reference evidence="6" key="5">
    <citation type="submission" date="2011-08" db="EMBL/GenBank/DDBJ databases">
        <authorList>
            <person name="Lee S.-W."/>
            <person name="Devlin J.M."/>
            <person name="Markham J.F."/>
            <person name="Noormohammadi A.H."/>
            <person name="Browning G.F."/>
            <person name="Ficorilli N.P."/>
            <person name="Hartley C.A."/>
            <person name="Markham P.F."/>
        </authorList>
    </citation>
    <scope>NUCLEOTIDE SEQUENCE</scope>
    <source>
        <strain evidence="7">A20</strain>
        <strain evidence="6">SA2</strain>
    </source>
</reference>
<dbReference type="EMBL" id="MN784689">
    <property type="protein sequence ID" value="QLF79178.1"/>
    <property type="molecule type" value="Genomic_DNA"/>
</dbReference>
<evidence type="ECO:0000313" key="47">
    <source>
        <dbReference type="Proteomes" id="UP000143285"/>
    </source>
</evidence>
<dbReference type="GeneID" id="3239092"/>
<dbReference type="EMBL" id="KP677882">
    <property type="protein sequence ID" value="AJR27580.1"/>
    <property type="molecule type" value="Genomic_DNA"/>
</dbReference>
<dbReference type="EMBL" id="JX458823">
    <property type="protein sequence ID" value="AGN48262.1"/>
    <property type="molecule type" value="Genomic_DNA"/>
</dbReference>
<reference evidence="39 47" key="3">
    <citation type="journal article" date="2011" name="Vaccine">
        <title>Comparative analysis of the complete genome sequences of two Australian origin live attenuated vaccines of infectious laryngotracheitis virus.</title>
        <authorList>
            <person name="Lee S.W."/>
            <person name="Devlin J.M."/>
            <person name="Markham J.F."/>
            <person name="Noormohammadi A.H."/>
            <person name="Browning G.F."/>
            <person name="Ficorilli N.P."/>
            <person name="Hartley C.A."/>
            <person name="Markham P.F."/>
        </authorList>
    </citation>
    <scope>NUCLEOTIDE SEQUENCE [LARGE SCALE GENOMIC DNA]</scope>
    <source>
        <strain evidence="7">A20</strain>
        <strain evidence="6">SA2</strain>
    </source>
</reference>
<evidence type="ECO:0000313" key="41">
    <source>
        <dbReference type="Proteomes" id="UP000119799"/>
    </source>
</evidence>
<dbReference type="Proteomes" id="UP000168685">
    <property type="component" value="Segment"/>
</dbReference>
<protein>
    <submittedName>
        <fullName evidence="5">DNA packaging protein UL33</fullName>
    </submittedName>
    <submittedName>
        <fullName evidence="4">UL33 homolog</fullName>
    </submittedName>
    <submittedName>
        <fullName evidence="10">UL33 protein</fullName>
    </submittedName>
</protein>
<sequence length="119" mass="13588">MASTVPRRLSELVDEEELAERPLSELFRKYIGSAGSPVYEIWFYDLSPPEIEVALPTTDAKLNYLAHTANVAAELRYRNLDGKRMCAHAELIARRRERFAQILSKFLDLHQILGALEPC</sequence>
<reference evidence="42 48" key="11">
    <citation type="submission" date="2012-08" db="EMBL/GenBank/DDBJ databases">
        <authorList>
            <person name="Xu Y.-L."/>
            <person name="He P."/>
            <person name="Zhang L."/>
            <person name="Dong S.-L."/>
            <person name="Li F."/>
        </authorList>
    </citation>
    <scope>NUCLEOTIDE SEQUENCE [LARGE SCALE GENOMIC DNA]</scope>
</reference>
<dbReference type="EMBL" id="KP677884">
    <property type="protein sequence ID" value="AJR27738.1"/>
    <property type="molecule type" value="Genomic_DNA"/>
</dbReference>
<evidence type="ECO:0000313" key="33">
    <source>
        <dbReference type="EMBL" id="QOJ44270.1"/>
    </source>
</evidence>
<dbReference type="EMBL" id="KP677883">
    <property type="protein sequence ID" value="AJR27659.1"/>
    <property type="molecule type" value="Genomic_DNA"/>
</dbReference>
<dbReference type="OrthoDB" id="21483at10239"/>
<evidence type="ECO:0000313" key="45">
    <source>
        <dbReference type="Proteomes" id="UP000139998"/>
    </source>
</evidence>
<dbReference type="Proteomes" id="UP000124840">
    <property type="component" value="Segment"/>
</dbReference>
<dbReference type="EMBL" id="JN542534">
    <property type="protein sequence ID" value="AFD36574.1"/>
    <property type="molecule type" value="Genomic_DNA"/>
</dbReference>
<dbReference type="Proteomes" id="UP000165693">
    <property type="component" value="Genome"/>
</dbReference>
<dbReference type="EMBL" id="JX646899">
    <property type="protein sequence ID" value="AGC23143.1"/>
    <property type="molecule type" value="Genomic_DNA"/>
</dbReference>
<reference evidence="32" key="16">
    <citation type="submission" date="2019-11" db="EMBL/GenBank/DDBJ databases">
        <authorList>
            <person name="Spatz S."/>
            <person name="Volkening J."/>
            <person name="Ross T."/>
        </authorList>
    </citation>
    <scope>NUCLEOTIDE SEQUENCE</scope>
</reference>
<dbReference type="Proteomes" id="UP000100421">
    <property type="component" value="Segment"/>
</dbReference>
<evidence type="ECO:0000313" key="16">
    <source>
        <dbReference type="EMBL" id="AFM36395.1"/>
    </source>
</evidence>
<reference evidence="4" key="1">
    <citation type="submission" date="1999-07" db="EMBL/GenBank/DDBJ databases">
        <title>Sequence of the infectious laryngotracheitis virus (SA-2 strain) unique long region UL28 to UL43.</title>
        <authorList>
            <person name="Johnson M.A."/>
        </authorList>
    </citation>
    <scope>NUCLEOTIDE SEQUENCE</scope>
    <source>
        <strain evidence="4">SA-2</strain>
    </source>
</reference>
<dbReference type="Proteomes" id="UP000139998">
    <property type="component" value="Segment"/>
</dbReference>
<name>Q9QH59_ILTV</name>
<dbReference type="EMBL" id="JN580316">
    <property type="protein sequence ID" value="AFM36552.1"/>
    <property type="molecule type" value="Genomic_DNA"/>
</dbReference>
<dbReference type="HAMAP" id="MF_04015">
    <property type="entry name" value="HSV_TRM2"/>
    <property type="match status" value="1"/>
</dbReference>
<reference evidence="24 49" key="13">
    <citation type="journal article" date="2013" name="PLoS ONE">
        <title>Detection of infectious laryngotracheitis virus by real-time PCR in naturally and experimentally infected chickens.</title>
        <authorList>
            <person name="Zhao Y."/>
            <person name="Kong C."/>
            <person name="Cui X."/>
            <person name="Cui H."/>
            <person name="Shi X."/>
            <person name="Zhang X."/>
            <person name="Hu S."/>
            <person name="Hao L."/>
            <person name="Wang Y."/>
        </authorList>
    </citation>
    <scope>NUCLEOTIDE SEQUENCE [LARGE SCALE GENOMIC DNA]</scope>
    <source>
        <strain evidence="24">LJS09</strain>
    </source>
</reference>
<evidence type="ECO:0000313" key="6">
    <source>
        <dbReference type="EMBL" id="AER28058.1"/>
    </source>
</evidence>
<dbReference type="Proteomes" id="UP000107684">
    <property type="component" value="Segment"/>
</dbReference>
<dbReference type="Proteomes" id="UP000153636">
    <property type="component" value="Segment"/>
</dbReference>
<evidence type="ECO:0000313" key="29">
    <source>
        <dbReference type="EMBL" id="AJR27659.1"/>
    </source>
</evidence>
<dbReference type="EMBL" id="JN596962">
    <property type="protein sequence ID" value="AER28058.1"/>
    <property type="molecule type" value="Genomic_DNA"/>
</dbReference>
<dbReference type="EMBL" id="JQ083494">
    <property type="protein sequence ID" value="AEW67856.1"/>
    <property type="molecule type" value="Genomic_DNA"/>
</dbReference>
<reference evidence="32" key="18">
    <citation type="submission" date="2021-03" db="EMBL/GenBank/DDBJ databases">
        <title>Reconstitution and mutagenesis of Avian infectious laryngotracheitis virus from cosmid and yeast centromeric plasmid clones.</title>
        <authorList>
            <person name="Garcia M."/>
            <person name="Fuchs W."/>
            <person name="Loncoman C."/>
            <person name="Riblet S."/>
            <person name="Kim T."/>
            <person name="Likens N."/>
            <person name="Mettenleiter T."/>
        </authorList>
    </citation>
    <scope>NUCLEOTIDE SEQUENCE</scope>
</reference>
<dbReference type="EMBL" id="JX458822">
    <property type="protein sequence ID" value="AGN48184.1"/>
    <property type="molecule type" value="Genomic_DNA"/>
</dbReference>
<accession>Q9QH59</accession>
<dbReference type="EMBL" id="AF168792">
    <property type="protein sequence ID" value="AAD56205.1"/>
    <property type="molecule type" value="Genomic_DNA"/>
</dbReference>
<reference evidence="20" key="6">
    <citation type="submission" date="2011-09" db="EMBL/GenBank/DDBJ databases">
        <authorList>
            <person name="Lee S.-W."/>
            <person name="Markham P.F."/>
            <person name="Coppo M.J.C."/>
            <person name="Legione A.R."/>
            <person name="Markham J.F."/>
            <person name="Noormohammadi A.H."/>
            <person name="Browning G.F."/>
            <person name="Ficorilli N.P."/>
            <person name="Hartley C.A."/>
            <person name="Devlin J.M."/>
        </authorList>
    </citation>
    <scope>NUCLEOTIDE SEQUENCE</scope>
    <source>
        <strain evidence="20">ACC78</strain>
        <strain evidence="21">CL9</strain>
    </source>
</reference>
<gene>
    <name evidence="5" type="primary">UL33</name>
    <name evidence="8" type="ORF">GaHV1LT_gp27</name>
    <name evidence="9" type="ORF">GaHV1LV_gp27</name>
    <name evidence="5" type="ORF">ILTV_ORF30</name>
    <name evidence="7" type="ORF">ILTVA20_ORF30</name>
    <name evidence="26" type="ORF">ILTVK317_ORF30</name>
    <name evidence="24" type="ORF">ILTVLJS09_ORF30</name>
    <name evidence="6" type="ORF">ILTVSA2_ORF30</name>
    <name evidence="25" type="ORF">ILTVWG_ORF30</name>
</gene>
<keyword evidence="2" id="KW-1188">Viral release from host cell</keyword>
<evidence type="ECO:0000313" key="35">
    <source>
        <dbReference type="Proteomes" id="UP000100421"/>
    </source>
</evidence>
<evidence type="ECO:0000313" key="13">
    <source>
        <dbReference type="EMBL" id="AFD36732.1"/>
    </source>
</evidence>
<evidence type="ECO:0000313" key="31">
    <source>
        <dbReference type="EMBL" id="AJR27817.1"/>
    </source>
</evidence>
<evidence type="ECO:0000313" key="50">
    <source>
        <dbReference type="Proteomes" id="UP000168685"/>
    </source>
</evidence>
<evidence type="ECO:0000256" key="1">
    <source>
        <dbReference type="ARBA" id="ARBA00022562"/>
    </source>
</evidence>
<dbReference type="EMBL" id="JN580314">
    <property type="protein sequence ID" value="AFM36395.1"/>
    <property type="molecule type" value="Genomic_DNA"/>
</dbReference>
<dbReference type="EMBL" id="JX646898">
    <property type="protein sequence ID" value="AGC23064.1"/>
    <property type="molecule type" value="Genomic_DNA"/>
</dbReference>
<evidence type="ECO:0000313" key="43">
    <source>
        <dbReference type="Proteomes" id="UP000127603"/>
    </source>
</evidence>
<dbReference type="Proteomes" id="UP000167074">
    <property type="component" value="Segment"/>
</dbReference>
<reference evidence="34 38" key="15">
    <citation type="journal article" date="2016" name="PLoS ONE">
        <title>Full Genome Sequence-Based Comparative Study of Wild-Type and Vaccine Strains of Infectious Laryngotracheitis Virus from Italy.</title>
        <authorList>
            <person name="Piccirillo A."/>
            <person name="Lavezzo E."/>
            <person name="Niero G."/>
            <person name="Moreno A."/>
            <person name="Massi P."/>
            <person name="Franchin E."/>
            <person name="Toppo S."/>
            <person name="Salata C."/>
            <person name="Palu G."/>
        </authorList>
    </citation>
    <scope>NUCLEOTIDE SEQUENCE [LARGE SCALE GENOMIC DNA]</scope>
    <source>
        <strain evidence="29">193435/07</strain>
        <strain evidence="31">4787/80</strain>
        <strain evidence="30">757/11</strain>
        <strain evidence="27">Nobilis Laringovac</strain>
        <strain evidence="28">Poulvac ILT</strain>
    </source>
</reference>
<evidence type="ECO:0000313" key="44">
    <source>
        <dbReference type="Proteomes" id="UP000133962"/>
    </source>
</evidence>
<dbReference type="Proteomes" id="UP000173990">
    <property type="component" value="Segment"/>
</dbReference>
<reference evidence="44 50" key="9">
    <citation type="journal article" date="2012" name="Virus Genes">
        <title>Genome sequence comparison of two United States live attenuated vaccines of infectious laryngotracheitis virus (ILTV).</title>
        <authorList>
            <person name="Chandra Y.G."/>
            <person name="Lee J."/>
            <person name="Kong B.W."/>
        </authorList>
    </citation>
    <scope>NUCLEOTIDE SEQUENCE [LARGE SCALE GENOMIC DNA]</scope>
    <source>
        <strain evidence="9">Vaccine Laryngo Vac</strain>
        <strain evidence="8">Vaccine LT Blen</strain>
    </source>
</reference>
<evidence type="ECO:0000313" key="5">
    <source>
        <dbReference type="EMBL" id="AEB97325.1"/>
    </source>
</evidence>
<reference evidence="36 46" key="14">
    <citation type="journal article" date="2013" name="Virology">
        <title>Genomic sequence analysis of the United States infectious laryngotracheitis vaccine strains chicken embryo origin (CEO) and tissue culture origin (TCO).</title>
        <authorList>
            <person name="Garcia M."/>
            <person name="Volkening J."/>
            <person name="Riblet S."/>
            <person name="Spatz S."/>
        </authorList>
    </citation>
    <scope>NUCLEOTIDE SEQUENCE [LARGE SCALE GENOMIC DNA]</scope>
    <source>
        <strain evidence="18">CEO high passage</strain>
        <strain evidence="19">CEO low passage</strain>
        <strain evidence="15">CEO TRVX</strain>
        <strain evidence="16">TCO high passage</strain>
        <strain evidence="14">TCO IVAX</strain>
        <strain evidence="17">TCO low passage</strain>
    </source>
</reference>
<dbReference type="Proteomes" id="UP000101568">
    <property type="component" value="Segment"/>
</dbReference>
<evidence type="ECO:0000313" key="9">
    <source>
        <dbReference type="EMBL" id="AEW67856.1"/>
    </source>
</evidence>
<keyword evidence="39" id="KW-1185">Reference proteome</keyword>
<evidence type="ECO:0000313" key="48">
    <source>
        <dbReference type="Proteomes" id="UP000165693"/>
    </source>
</evidence>
<evidence type="ECO:0000313" key="17">
    <source>
        <dbReference type="EMBL" id="AFM36473.1"/>
    </source>
</evidence>
<dbReference type="EMBL" id="JN580312">
    <property type="protein sequence ID" value="AFM36238.1"/>
    <property type="molecule type" value="Genomic_DNA"/>
</dbReference>
<evidence type="ECO:0000313" key="27">
    <source>
        <dbReference type="EMBL" id="AJR27501.1"/>
    </source>
</evidence>
<dbReference type="EMBL" id="JN804827">
    <property type="protein sequence ID" value="AFN02014.1"/>
    <property type="molecule type" value="Genomic_DNA"/>
</dbReference>
<keyword evidence="1" id="KW-1048">Host nucleus</keyword>
<dbReference type="Pfam" id="PF03581">
    <property type="entry name" value="Herpes_UL33"/>
    <property type="match status" value="1"/>
</dbReference>
<dbReference type="EMBL" id="JN542533">
    <property type="protein sequence ID" value="AFD36495.1"/>
    <property type="molecule type" value="Genomic_DNA"/>
</dbReference>
<dbReference type="Proteomes" id="UP000101327">
    <property type="component" value="Segment"/>
</dbReference>
<dbReference type="EMBL" id="JQ083493">
    <property type="protein sequence ID" value="AEW67777.1"/>
    <property type="molecule type" value="Genomic_DNA"/>
</dbReference>
<reference evidence="35 37" key="7">
    <citation type="journal article" date="2012" name="Science">
        <title>Attenuated vaccines can recombine to form virulent field viruses.</title>
        <authorList>
            <person name="Lee S.W."/>
            <person name="Markham P.F."/>
            <person name="Coppo M.J."/>
            <person name="Legione A.R."/>
            <person name="Markham J.F."/>
            <person name="Noormohammadi A.H."/>
            <person name="Browning G.F."/>
            <person name="Ficorilli N."/>
            <person name="Hartley C.A."/>
            <person name="Devlin J.M."/>
        </authorList>
    </citation>
    <scope>NUCLEOTIDE SEQUENCE [LARGE SCALE GENOMIC DNA]</scope>
    <source>
        <strain evidence="20">ACC78</strain>
        <strain evidence="21">CL9</strain>
    </source>
</reference>
<dbReference type="Proteomes" id="UP000097781">
    <property type="component" value="Segment"/>
</dbReference>
<evidence type="ECO:0000313" key="37">
    <source>
        <dbReference type="Proteomes" id="UP000101568"/>
    </source>
</evidence>
<dbReference type="Proteomes" id="UP000133962">
    <property type="component" value="Segment"/>
</dbReference>
<dbReference type="EMBL" id="KP677881">
    <property type="protein sequence ID" value="AJR27501.1"/>
    <property type="molecule type" value="Genomic_DNA"/>
</dbReference>
<dbReference type="InterPro" id="IPR005208">
    <property type="entry name" value="Herpes_TT2"/>
</dbReference>
<dbReference type="RefSeq" id="YP_010795263.1">
    <property type="nucleotide sequence ID" value="NC_075683.1"/>
</dbReference>
<evidence type="ECO:0000313" key="28">
    <source>
        <dbReference type="EMBL" id="AJR27580.1"/>
    </source>
</evidence>
<evidence type="ECO:0000313" key="14">
    <source>
        <dbReference type="EMBL" id="AFM36238.1"/>
    </source>
</evidence>
<evidence type="ECO:0000313" key="30">
    <source>
        <dbReference type="EMBL" id="AJR27738.1"/>
    </source>
</evidence>
<evidence type="ECO:0000313" key="24">
    <source>
        <dbReference type="EMBL" id="AGN48184.1"/>
    </source>
</evidence>
<evidence type="ECO:0000313" key="36">
    <source>
        <dbReference type="Proteomes" id="UP000101327"/>
    </source>
</evidence>
<dbReference type="EMBL" id="MT876619">
    <property type="protein sequence ID" value="QOJ44270.1"/>
    <property type="molecule type" value="Genomic_DNA"/>
</dbReference>
<dbReference type="Proteomes" id="UP000143285">
    <property type="component" value="Genome"/>
</dbReference>
<dbReference type="Proteomes" id="UP000105066">
    <property type="component" value="Segment"/>
</dbReference>
<dbReference type="EMBL" id="JN804826">
    <property type="protein sequence ID" value="AFN01935.1"/>
    <property type="molecule type" value="Genomic_DNA"/>
</dbReference>
<dbReference type="Proteomes" id="UP000148452">
    <property type="component" value="Segment"/>
</dbReference>
<dbReference type="Proteomes" id="UP000173639">
    <property type="component" value="Segment"/>
</dbReference>
<dbReference type="GeneID" id="80532403"/>
<evidence type="ECO:0000313" key="25">
    <source>
        <dbReference type="EMBL" id="AGN48262.1"/>
    </source>
</evidence>
<dbReference type="Proteomes" id="UP000165395">
    <property type="component" value="Segment"/>
</dbReference>
<evidence type="ECO:0000313" key="34">
    <source>
        <dbReference type="Proteomes" id="UP000097781"/>
    </source>
</evidence>
<dbReference type="RefSeq" id="YP_182362.1">
    <property type="nucleotide sequence ID" value="NC_006623.1"/>
</dbReference>
<evidence type="ECO:0000313" key="12">
    <source>
        <dbReference type="EMBL" id="AFD36653.1"/>
    </source>
</evidence>
<evidence type="ECO:0000313" key="39">
    <source>
        <dbReference type="Proteomes" id="UP000107684"/>
    </source>
</evidence>
<organism evidence="4">
    <name type="scientific">Infectious laryngotracheitis virus</name>
    <name type="common">ILTV</name>
    <name type="synonym">Gallid herpesvirus 1</name>
    <dbReference type="NCBI Taxonomy" id="10386"/>
    <lineage>
        <taxon>Viruses</taxon>
        <taxon>Duplodnaviria</taxon>
        <taxon>Heunggongvirae</taxon>
        <taxon>Peploviricota</taxon>
        <taxon>Herviviricetes</taxon>
        <taxon>Herpesvirales</taxon>
        <taxon>Orthoherpesviridae</taxon>
        <taxon>Alphaherpesvirinae</taxon>
        <taxon>Iltovirus</taxon>
        <taxon>Iltovirus gallidalpha1</taxon>
    </lineage>
</organism>
<organismHost>
    <name type="scientific">Gallus gallus</name>
    <name type="common">Chicken</name>
    <dbReference type="NCBI Taxonomy" id="9031"/>
</organismHost>
<reference evidence="5 43" key="2">
    <citation type="journal article" date="2011" name="BMC Genomics">
        <title>First complete genome sequence of infectious laryngotracheitis virus.</title>
        <authorList>
            <person name="Lee S.-W."/>
            <person name="Markham P.F."/>
            <person name="Markham J.F."/>
            <person name="Petermann I."/>
            <person name="Noormohammadi A.H."/>
            <person name="Browning G.F."/>
            <person name="Ficorilli N.P."/>
            <person name="Hartley C.A."/>
            <person name="Devlin J.M."/>
        </authorList>
    </citation>
    <scope>NUCLEOTIDE SEQUENCE [LARGE SCALE GENOMIC DNA]</scope>
    <source>
        <strain evidence="5">Live attenuated Serva</strain>
    </source>
</reference>
<reference evidence="45 51" key="12">
    <citation type="journal article" date="2013" name="PLoS ONE">
        <title>Phylogenetic and Molecular Epidemiological Studies Reveal Evidence of Multiple Past Recombination Events between Infectious Laryngotracheitis Viruses.</title>
        <authorList>
            <person name="Lee S.-W."/>
            <person name="Devlin J.M."/>
            <person name="Markham J.F."/>
            <person name="Noormohammadi A.H."/>
            <person name="Browning G.F."/>
            <person name="Ficorilli N.P."/>
            <person name="Hartley C.A."/>
            <person name="Markham P.F."/>
        </authorList>
    </citation>
    <scope>NUCLEOTIDE SEQUENCE [LARGE SCALE GENOMIC DNA]</scope>
    <source>
        <strain evidence="23">CSW-1</strain>
        <strain evidence="22">V1-99</strain>
    </source>
</reference>
<dbReference type="KEGG" id="vg:80532403"/>
<reference evidence="40 41" key="8">
    <citation type="journal article" date="2012" name="Virus Genes">
        <title>Comparative full genome analysis of four infectious laryngotracheitis virus (Gallid herpesvirus-1) virulent isolates from the United States.</title>
        <authorList>
            <person name="Spatz S.J."/>
            <person name="Volkening J.D."/>
            <person name="Keeler C.L."/>
            <person name="Kutish G.F."/>
            <person name="Riblet S.M."/>
            <person name="Boettger C.M."/>
            <person name="Clark K.F."/>
            <person name="Zsak L."/>
            <person name="Afonso C.L."/>
            <person name="Mundt E.S."/>
            <person name="Rock D.L."/>
            <person name="Garcia M."/>
        </authorList>
    </citation>
    <scope>NUCLEOTIDE SEQUENCE [LARGE SCALE GENOMIC DNA]</scope>
    <source>
        <strain evidence="10">1874C5</strain>
        <strain evidence="13">63140/C/08/BR</strain>
        <strain evidence="12">81658</strain>
        <strain evidence="11">USDA reference</strain>
    </source>
</reference>
<evidence type="ECO:0000313" key="46">
    <source>
        <dbReference type="Proteomes" id="UP000140289"/>
    </source>
</evidence>
<evidence type="ECO:0000313" key="32">
    <source>
        <dbReference type="EMBL" id="QLF79178.1"/>
    </source>
</evidence>
<dbReference type="Proteomes" id="UP000166552">
    <property type="component" value="Segment"/>
</dbReference>
<evidence type="ECO:0000313" key="40">
    <source>
        <dbReference type="Proteomes" id="UP000113785"/>
    </source>
</evidence>
<dbReference type="KEGG" id="vg:3239092"/>
<dbReference type="EMBL" id="HQ630064">
    <property type="protein sequence ID" value="AEB97325.1"/>
    <property type="molecule type" value="Genomic_DNA"/>
</dbReference>
<dbReference type="EMBL" id="JN580317">
    <property type="protein sequence ID" value="AFM36631.1"/>
    <property type="molecule type" value="Genomic_DNA"/>
</dbReference>
<dbReference type="Proteomes" id="UP000127603">
    <property type="component" value="Segment"/>
</dbReference>